<organism evidence="1 2">
    <name type="scientific">Bifidobacterium catenulatum PV20-2</name>
    <dbReference type="NCBI Taxonomy" id="1447716"/>
    <lineage>
        <taxon>Bacteria</taxon>
        <taxon>Bacillati</taxon>
        <taxon>Actinomycetota</taxon>
        <taxon>Actinomycetes</taxon>
        <taxon>Bifidobacteriales</taxon>
        <taxon>Bifidobacteriaceae</taxon>
        <taxon>Bifidobacterium</taxon>
    </lineage>
</organism>
<evidence type="ECO:0000313" key="2">
    <source>
        <dbReference type="Proteomes" id="UP000030625"/>
    </source>
</evidence>
<protein>
    <recommendedName>
        <fullName evidence="3">DUF2974 domain-containing protein</fullName>
    </recommendedName>
</protein>
<accession>A0A0A7I3R7</accession>
<dbReference type="KEGG" id="bka:AH68_01115"/>
<dbReference type="InterPro" id="IPR024499">
    <property type="entry name" value="Mbeg1-like"/>
</dbReference>
<evidence type="ECO:0008006" key="3">
    <source>
        <dbReference type="Google" id="ProtNLM"/>
    </source>
</evidence>
<proteinExistence type="predicted"/>
<dbReference type="RefSeq" id="WP_039196854.1">
    <property type="nucleotide sequence ID" value="NZ_CP007456.1"/>
</dbReference>
<dbReference type="AlphaFoldDB" id="A0A0A7I3R7"/>
<dbReference type="Gene3D" id="3.40.50.1820">
    <property type="entry name" value="alpha/beta hydrolase"/>
    <property type="match status" value="1"/>
</dbReference>
<dbReference type="SUPFAM" id="SSF53474">
    <property type="entry name" value="alpha/beta-Hydrolases"/>
    <property type="match status" value="1"/>
</dbReference>
<sequence length="408" mass="44828">MGNVVDYVRREFRGFGELAFSNVDSLVLSELSYMRLLGLVPVFGEAKSVATVPIRELLRAESYDEMFVSNSSEMNDYRLSLLRAVCESPRFRGLRVGEYAERLDEGEQQQFAAMTFDLGADFGLYVAFRGTDGTLVGWKEDFNMAVRCPVPSQESAYRYADSILDRTERFLSAKKSPDVMIGGHSKGGNMAVYAAMQITQSDIEATNERAQRLGLLPALGGSVPGRNCRISRIFSHDGPGMSQVMVHSRAYQAIAARIDKTVPESSIIGMLLQSQIKPTFVKADAISILQHMGSSWQVTQSGEFERASELTGGAQLIGKTIDGWFDRVSQEQRERAINQIYDIFAAAGYGNIADLVANWTDSLPKIVAAARGTDVETRELIKDVFKAIPASAAKVAVGELRNDKEGDA</sequence>
<dbReference type="InterPro" id="IPR029058">
    <property type="entry name" value="AB_hydrolase_fold"/>
</dbReference>
<name>A0A0A7I3R7_9BIFI</name>
<gene>
    <name evidence="1" type="ORF">AH68_01115</name>
</gene>
<dbReference type="Pfam" id="PF11187">
    <property type="entry name" value="Mbeg1-like"/>
    <property type="match status" value="1"/>
</dbReference>
<dbReference type="EMBL" id="CP007456">
    <property type="protein sequence ID" value="AIZ13850.1"/>
    <property type="molecule type" value="Genomic_DNA"/>
</dbReference>
<dbReference type="OrthoDB" id="9769481at2"/>
<evidence type="ECO:0000313" key="1">
    <source>
        <dbReference type="EMBL" id="AIZ13850.1"/>
    </source>
</evidence>
<dbReference type="STRING" id="1447716.AH68_01115"/>
<dbReference type="Proteomes" id="UP000030625">
    <property type="component" value="Chromosome"/>
</dbReference>
<reference evidence="1 2" key="1">
    <citation type="journal article" date="2015" name="Genome Announc.">
        <title>Complete and Assembled Genome Sequence of Bifidobacterium kashiwanohense PV20-2, Isolated from the Feces of an Anemic Kenyan Infant.</title>
        <authorList>
            <person name="Vazquez-Gutierrez P."/>
            <person name="Lacroix C."/>
            <person name="Chassard C."/>
            <person name="Klumpp J."/>
            <person name="Jans C."/>
            <person name="Stevens M.J."/>
        </authorList>
    </citation>
    <scope>NUCLEOTIDE SEQUENCE [LARGE SCALE GENOMIC DNA]</scope>
    <source>
        <strain evidence="1 2">PV20-2</strain>
    </source>
</reference>
<dbReference type="HOGENOM" id="CLU_043142_2_0_11"/>